<dbReference type="STRING" id="1184151.AW736_19305"/>
<comment type="subcellular location">
    <subcellularLocation>
        <location evidence="1">Cell membrane</location>
        <topology evidence="1">Multi-pass membrane protein</topology>
    </subcellularLocation>
</comment>
<keyword evidence="4" id="KW-1003">Cell membrane</keyword>
<feature type="transmembrane region" description="Helical" evidence="10">
    <location>
        <begin position="282"/>
        <end position="307"/>
    </location>
</feature>
<dbReference type="NCBIfam" id="TIGR00797">
    <property type="entry name" value="matE"/>
    <property type="match status" value="1"/>
</dbReference>
<dbReference type="GO" id="GO:0005886">
    <property type="term" value="C:plasma membrane"/>
    <property type="evidence" value="ECO:0007669"/>
    <property type="project" value="UniProtKB-SubCell"/>
</dbReference>
<feature type="transmembrane region" description="Helical" evidence="10">
    <location>
        <begin position="361"/>
        <end position="378"/>
    </location>
</feature>
<evidence type="ECO:0000256" key="2">
    <source>
        <dbReference type="ARBA" id="ARBA00022448"/>
    </source>
</evidence>
<dbReference type="Pfam" id="PF01554">
    <property type="entry name" value="MatE"/>
    <property type="match status" value="2"/>
</dbReference>
<evidence type="ECO:0000256" key="7">
    <source>
        <dbReference type="ARBA" id="ARBA00023065"/>
    </source>
</evidence>
<feature type="transmembrane region" description="Helical" evidence="10">
    <location>
        <begin position="255"/>
        <end position="276"/>
    </location>
</feature>
<evidence type="ECO:0000256" key="6">
    <source>
        <dbReference type="ARBA" id="ARBA00022989"/>
    </source>
</evidence>
<evidence type="ECO:0000256" key="1">
    <source>
        <dbReference type="ARBA" id="ARBA00004651"/>
    </source>
</evidence>
<feature type="transmembrane region" description="Helical" evidence="10">
    <location>
        <begin position="158"/>
        <end position="180"/>
    </location>
</feature>
<name>A0A178IH17_9BACT</name>
<feature type="transmembrane region" description="Helical" evidence="10">
    <location>
        <begin position="129"/>
        <end position="146"/>
    </location>
</feature>
<evidence type="ECO:0000256" key="10">
    <source>
        <dbReference type="SAM" id="Phobius"/>
    </source>
</evidence>
<gene>
    <name evidence="11" type="ORF">AW736_19305</name>
</gene>
<sequence length="452" mass="46704">MSAFFREARATLALAVPIIVGQTSQMLINVADTMMIGHVGTTELAAAAFAGSVFNVVFLGGIGLLAAVSIFTARANGAGDQAGVASWLRHGIALAVITILVQMAVLLPMGGHLHRFGQPPEVVAVVGPYYFLLGVSVVPAMLFQVFRQFAEAQGRPWVPMFIMLGGVALNVVFNWILIYGKLGAPAMGLAGAGLATLLARAGALAAIMAWTRGEPRLGEAWPRPAPGGNGGFWRRWTGGLRADGFGEMLKIGAPAAAMLLFEVTAFTMAALMMGWVSEQALAAHQIALTCAGTTFMVPLGISMAAGIRMSALLGEGRLEARRASGFGAVGMGCAFMSCTALVFVVAGGVIARGFVPEDAEVAALAARLLVVAGIFQIFDGAQVVSAGALRGLADVRVPTGITFAAYWLLAIPGGYFLGVRGSFGAVGIWGGLACGLAVAAVLLVRRLSRLTR</sequence>
<keyword evidence="12" id="KW-1185">Reference proteome</keyword>
<dbReference type="GO" id="GO:0015297">
    <property type="term" value="F:antiporter activity"/>
    <property type="evidence" value="ECO:0007669"/>
    <property type="project" value="UniProtKB-KW"/>
</dbReference>
<dbReference type="PANTHER" id="PTHR43298:SF2">
    <property type="entry name" value="FMN_FAD EXPORTER YEEO-RELATED"/>
    <property type="match status" value="1"/>
</dbReference>
<dbReference type="GO" id="GO:0042910">
    <property type="term" value="F:xenobiotic transmembrane transporter activity"/>
    <property type="evidence" value="ECO:0007669"/>
    <property type="project" value="InterPro"/>
</dbReference>
<evidence type="ECO:0000313" key="11">
    <source>
        <dbReference type="EMBL" id="OAM88379.1"/>
    </source>
</evidence>
<dbReference type="RefSeq" id="WP_068772021.1">
    <property type="nucleotide sequence ID" value="NZ_CP109796.1"/>
</dbReference>
<feature type="transmembrane region" description="Helical" evidence="10">
    <location>
        <begin position="186"/>
        <end position="210"/>
    </location>
</feature>
<dbReference type="InterPro" id="IPR048279">
    <property type="entry name" value="MdtK-like"/>
</dbReference>
<evidence type="ECO:0000313" key="12">
    <source>
        <dbReference type="Proteomes" id="UP000078486"/>
    </source>
</evidence>
<evidence type="ECO:0000256" key="8">
    <source>
        <dbReference type="ARBA" id="ARBA00023136"/>
    </source>
</evidence>
<evidence type="ECO:0000256" key="5">
    <source>
        <dbReference type="ARBA" id="ARBA00022692"/>
    </source>
</evidence>
<evidence type="ECO:0000256" key="9">
    <source>
        <dbReference type="ARBA" id="ARBA00031636"/>
    </source>
</evidence>
<evidence type="ECO:0000256" key="4">
    <source>
        <dbReference type="ARBA" id="ARBA00022475"/>
    </source>
</evidence>
<comment type="caution">
    <text evidence="11">The sequence shown here is derived from an EMBL/GenBank/DDBJ whole genome shotgun (WGS) entry which is preliminary data.</text>
</comment>
<dbReference type="CDD" id="cd13131">
    <property type="entry name" value="MATE_NorM_like"/>
    <property type="match status" value="1"/>
</dbReference>
<dbReference type="InterPro" id="IPR002528">
    <property type="entry name" value="MATE_fam"/>
</dbReference>
<feature type="transmembrane region" description="Helical" evidence="10">
    <location>
        <begin position="423"/>
        <end position="444"/>
    </location>
</feature>
<keyword evidence="3" id="KW-0050">Antiport</keyword>
<dbReference type="AlphaFoldDB" id="A0A178IH17"/>
<dbReference type="EMBL" id="LRRQ01000137">
    <property type="protein sequence ID" value="OAM88379.1"/>
    <property type="molecule type" value="Genomic_DNA"/>
</dbReference>
<dbReference type="OrthoDB" id="9780160at2"/>
<feature type="transmembrane region" description="Helical" evidence="10">
    <location>
        <begin position="92"/>
        <end position="109"/>
    </location>
</feature>
<organism evidence="11 12">
    <name type="scientific">Termitidicoccus mucosus</name>
    <dbReference type="NCBI Taxonomy" id="1184151"/>
    <lineage>
        <taxon>Bacteria</taxon>
        <taxon>Pseudomonadati</taxon>
        <taxon>Verrucomicrobiota</taxon>
        <taxon>Opitutia</taxon>
        <taxon>Opitutales</taxon>
        <taxon>Opitutaceae</taxon>
        <taxon>Termitidicoccus</taxon>
    </lineage>
</organism>
<keyword evidence="5 10" id="KW-0812">Transmembrane</keyword>
<keyword evidence="6 10" id="KW-1133">Transmembrane helix</keyword>
<evidence type="ECO:0000256" key="3">
    <source>
        <dbReference type="ARBA" id="ARBA00022449"/>
    </source>
</evidence>
<dbReference type="Proteomes" id="UP000078486">
    <property type="component" value="Unassembled WGS sequence"/>
</dbReference>
<feature type="transmembrane region" description="Helical" evidence="10">
    <location>
        <begin position="328"/>
        <end position="355"/>
    </location>
</feature>
<reference evidence="11 12" key="1">
    <citation type="submission" date="2016-01" db="EMBL/GenBank/DDBJ databases">
        <title>High potential of lignocellulose degradation of a new Verrucomicrobia species.</title>
        <authorList>
            <person name="Wang Y."/>
            <person name="Shi Y."/>
            <person name="Qiu Z."/>
            <person name="Liu S."/>
            <person name="Yang H."/>
        </authorList>
    </citation>
    <scope>NUCLEOTIDE SEQUENCE [LARGE SCALE GENOMIC DNA]</scope>
    <source>
        <strain evidence="11 12">TSB47</strain>
    </source>
</reference>
<keyword evidence="2" id="KW-0813">Transport</keyword>
<proteinExistence type="predicted"/>
<accession>A0A178IH17</accession>
<dbReference type="PANTHER" id="PTHR43298">
    <property type="entry name" value="MULTIDRUG RESISTANCE PROTEIN NORM-RELATED"/>
    <property type="match status" value="1"/>
</dbReference>
<dbReference type="PIRSF" id="PIRSF006603">
    <property type="entry name" value="DinF"/>
    <property type="match status" value="1"/>
</dbReference>
<dbReference type="GO" id="GO:0006811">
    <property type="term" value="P:monoatomic ion transport"/>
    <property type="evidence" value="ECO:0007669"/>
    <property type="project" value="UniProtKB-KW"/>
</dbReference>
<protein>
    <recommendedName>
        <fullName evidence="9">Multidrug-efflux transporter</fullName>
    </recommendedName>
</protein>
<dbReference type="InterPro" id="IPR050222">
    <property type="entry name" value="MATE_MdtK"/>
</dbReference>
<feature type="transmembrane region" description="Helical" evidence="10">
    <location>
        <begin position="399"/>
        <end position="417"/>
    </location>
</feature>
<keyword evidence="8 10" id="KW-0472">Membrane</keyword>
<feature type="transmembrane region" description="Helical" evidence="10">
    <location>
        <begin position="45"/>
        <end position="71"/>
    </location>
</feature>
<keyword evidence="7" id="KW-0406">Ion transport</keyword>